<accession>A0A1I6RJW1</accession>
<keyword evidence="2" id="KW-1185">Reference proteome</keyword>
<organism evidence="1 2">
    <name type="scientific">Alloyangia pacifica</name>
    <dbReference type="NCBI Taxonomy" id="311180"/>
    <lineage>
        <taxon>Bacteria</taxon>
        <taxon>Pseudomonadati</taxon>
        <taxon>Pseudomonadota</taxon>
        <taxon>Alphaproteobacteria</taxon>
        <taxon>Rhodobacterales</taxon>
        <taxon>Roseobacteraceae</taxon>
        <taxon>Alloyangia</taxon>
    </lineage>
</organism>
<dbReference type="RefSeq" id="WP_256218745.1">
    <property type="nucleotide sequence ID" value="NZ_FNCL01000003.1"/>
</dbReference>
<dbReference type="STRING" id="311180.SAMN04488050_103137"/>
<sequence length="43" mass="4509">MKDAVDMLRHTKAEKAAHEAALAEIITGTGGCATGACRRILRA</sequence>
<protein>
    <submittedName>
        <fullName evidence="1">Uncharacterized protein</fullName>
    </submittedName>
</protein>
<reference evidence="2" key="1">
    <citation type="submission" date="2016-10" db="EMBL/GenBank/DDBJ databases">
        <authorList>
            <person name="Varghese N."/>
            <person name="Submissions S."/>
        </authorList>
    </citation>
    <scope>NUCLEOTIDE SEQUENCE [LARGE SCALE GENOMIC DNA]</scope>
    <source>
        <strain evidence="2">DSM 26894</strain>
    </source>
</reference>
<dbReference type="AlphaFoldDB" id="A0A1I6RJW1"/>
<gene>
    <name evidence="1" type="ORF">SAMN04488050_103137</name>
</gene>
<evidence type="ECO:0000313" key="2">
    <source>
        <dbReference type="Proteomes" id="UP000199392"/>
    </source>
</evidence>
<proteinExistence type="predicted"/>
<name>A0A1I6RJW1_9RHOB</name>
<dbReference type="EMBL" id="FOZW01000003">
    <property type="protein sequence ID" value="SFS64880.1"/>
    <property type="molecule type" value="Genomic_DNA"/>
</dbReference>
<evidence type="ECO:0000313" key="1">
    <source>
        <dbReference type="EMBL" id="SFS64880.1"/>
    </source>
</evidence>
<dbReference type="Proteomes" id="UP000199392">
    <property type="component" value="Unassembled WGS sequence"/>
</dbReference>